<dbReference type="InterPro" id="IPR049539">
    <property type="entry name" value="SPL"/>
</dbReference>
<accession>A0A4Y7XA56</accession>
<evidence type="ECO:0000313" key="1">
    <source>
        <dbReference type="EMBL" id="TEU24768.1"/>
    </source>
</evidence>
<comment type="caution">
    <text evidence="1">The sequence shown here is derived from an EMBL/GenBank/DDBJ whole genome shotgun (WGS) entry which is preliminary data.</text>
</comment>
<dbReference type="GO" id="GO:0051539">
    <property type="term" value="F:4 iron, 4 sulfur cluster binding"/>
    <property type="evidence" value="ECO:0007669"/>
    <property type="project" value="TreeGrafter"/>
</dbReference>
<dbReference type="Pfam" id="PF20903">
    <property type="entry name" value="SPL"/>
    <property type="match status" value="1"/>
</dbReference>
<dbReference type="Proteomes" id="UP000297834">
    <property type="component" value="Unassembled WGS sequence"/>
</dbReference>
<sequence>MRRNKPFGIDIAKNQSDIIAAIDQHVNGLAWPKNPDQTHETYWTYDIGCNTDVALHVKHADYLQLFDYFKSSEKAFGSFATKRVNLKLLDYDPNNKLRIRFSIMPETFRQILEPGTSSILERLDAVQLFIKAGWEVHLNYSPVIAYNQSSQQYEELFRLVDHKVPDQYKDRVKAEVIFLTHNEKMHLYNVQQGHEAIEQLLWQPQFQEIKQSGYGGEVLRYRYDIKAQMIRKFKQLHQAIIPWNTIRYIF</sequence>
<organism evidence="1 2">
    <name type="scientific">Alkanindiges illinoisensis</name>
    <dbReference type="NCBI Taxonomy" id="197183"/>
    <lineage>
        <taxon>Bacteria</taxon>
        <taxon>Pseudomonadati</taxon>
        <taxon>Pseudomonadota</taxon>
        <taxon>Gammaproteobacteria</taxon>
        <taxon>Moraxellales</taxon>
        <taxon>Moraxellaceae</taxon>
        <taxon>Alkanindiges</taxon>
    </lineage>
</organism>
<dbReference type="GO" id="GO:0042601">
    <property type="term" value="C:endospore-forming forespore"/>
    <property type="evidence" value="ECO:0007669"/>
    <property type="project" value="TreeGrafter"/>
</dbReference>
<evidence type="ECO:0000313" key="2">
    <source>
        <dbReference type="Proteomes" id="UP000297834"/>
    </source>
</evidence>
<dbReference type="Gene3D" id="3.80.30.30">
    <property type="match status" value="1"/>
</dbReference>
<name>A0A4Y7XA56_9GAMM</name>
<dbReference type="GO" id="GO:0003913">
    <property type="term" value="F:DNA photolyase activity"/>
    <property type="evidence" value="ECO:0007669"/>
    <property type="project" value="TreeGrafter"/>
</dbReference>
<dbReference type="OrthoDB" id="8885940at2"/>
<protein>
    <submittedName>
        <fullName evidence="1">Lyase</fullName>
    </submittedName>
</protein>
<gene>
    <name evidence="1" type="ORF">E2B99_11790</name>
</gene>
<dbReference type="PANTHER" id="PTHR37822">
    <property type="entry name" value="SPORE PHOTOPRODUCT LYASE-RELATED"/>
    <property type="match status" value="1"/>
</dbReference>
<dbReference type="EMBL" id="SNTY01000058">
    <property type="protein sequence ID" value="TEU24768.1"/>
    <property type="molecule type" value="Genomic_DNA"/>
</dbReference>
<keyword evidence="1" id="KW-0456">Lyase</keyword>
<reference evidence="1 2" key="1">
    <citation type="submission" date="2019-03" db="EMBL/GenBank/DDBJ databases">
        <title>Alkanindiges illinoisensis: a potential pathogenic isolated from ascites of a gastric cancer patient with abdominal metastasis.</title>
        <authorList>
            <person name="Hu X."/>
            <person name="Yang B."/>
            <person name="Yan X."/>
            <person name="Lin L."/>
            <person name="Zhao H."/>
            <person name="Zhou F."/>
            <person name="Su B."/>
            <person name="Chen J."/>
            <person name="Rui Y."/>
            <person name="Wang Q."/>
            <person name="Zheng L."/>
        </authorList>
    </citation>
    <scope>NUCLEOTIDE SEQUENCE [LARGE SCALE GENOMIC DNA]</scope>
    <source>
        <strain evidence="1 2">NFYY 23406</strain>
    </source>
</reference>
<dbReference type="GO" id="GO:1904047">
    <property type="term" value="F:S-adenosyl-L-methionine binding"/>
    <property type="evidence" value="ECO:0007669"/>
    <property type="project" value="TreeGrafter"/>
</dbReference>
<proteinExistence type="predicted"/>
<dbReference type="AlphaFoldDB" id="A0A4Y7XA56"/>
<dbReference type="PANTHER" id="PTHR37822:SF2">
    <property type="entry name" value="SPORE PHOTOPRODUCT LYASE"/>
    <property type="match status" value="1"/>
</dbReference>
<keyword evidence="2" id="KW-1185">Reference proteome</keyword>